<evidence type="ECO:0000313" key="1">
    <source>
        <dbReference type="EMBL" id="KAG1792673.1"/>
    </source>
</evidence>
<name>A0A9P7AN60_9AGAM</name>
<organism evidence="1 2">
    <name type="scientific">Suillus plorans</name>
    <dbReference type="NCBI Taxonomy" id="116603"/>
    <lineage>
        <taxon>Eukaryota</taxon>
        <taxon>Fungi</taxon>
        <taxon>Dikarya</taxon>
        <taxon>Basidiomycota</taxon>
        <taxon>Agaricomycotina</taxon>
        <taxon>Agaricomycetes</taxon>
        <taxon>Agaricomycetidae</taxon>
        <taxon>Boletales</taxon>
        <taxon>Suillineae</taxon>
        <taxon>Suillaceae</taxon>
        <taxon>Suillus</taxon>
    </lineage>
</organism>
<proteinExistence type="predicted"/>
<comment type="caution">
    <text evidence="1">The sequence shown here is derived from an EMBL/GenBank/DDBJ whole genome shotgun (WGS) entry which is preliminary data.</text>
</comment>
<dbReference type="OrthoDB" id="2611766at2759"/>
<accession>A0A9P7AN60</accession>
<dbReference type="RefSeq" id="XP_041159252.1">
    <property type="nucleotide sequence ID" value="XM_041306769.1"/>
</dbReference>
<sequence length="434" mass="49178">MDIMDIVRCFMVNSFFSTLGREVINGRLNYILTHVVGSESRRLRDTLDATRSVILGSSALDILLYGTSPILQHELRIATPNYAKEVLAQFFRKLGFIVDQSPTFYSPPSVACMYDHDYIQRRGKKVVLINSPTDSVMPVVLAHRSSTDCMFLASGGLFFGYPELMDSQTTLLPLVHPRSFLVRQFTQREYKVQTRNCWTLPCENKCPTLWRRMDNGLLVTWHNGLVPSNITDGQDLQWTLTSHCANTLCWNNIFKRPDSSSVVCDKESIDLRIAISISQNAGLPCITGLLFGVDMIEPYAVPLYIDKGRKGIFSINDLDVRPFIRERGMEPPNIIDCSVTRQVVVMSDCAFIIIRDHDHVLDTVPSLCGGGPFYRGPWKYFPLTPLRGNMLVVMHDLDKEHLPRDILKAEIEKVTQGIIEYVALLSSMGYSSRR</sequence>
<evidence type="ECO:0000313" key="2">
    <source>
        <dbReference type="Proteomes" id="UP000719766"/>
    </source>
</evidence>
<reference evidence="1" key="1">
    <citation type="journal article" date="2020" name="New Phytol.">
        <title>Comparative genomics reveals dynamic genome evolution in host specialist ectomycorrhizal fungi.</title>
        <authorList>
            <person name="Lofgren L.A."/>
            <person name="Nguyen N.H."/>
            <person name="Vilgalys R."/>
            <person name="Ruytinx J."/>
            <person name="Liao H.L."/>
            <person name="Branco S."/>
            <person name="Kuo A."/>
            <person name="LaButti K."/>
            <person name="Lipzen A."/>
            <person name="Andreopoulos W."/>
            <person name="Pangilinan J."/>
            <person name="Riley R."/>
            <person name="Hundley H."/>
            <person name="Na H."/>
            <person name="Barry K."/>
            <person name="Grigoriev I.V."/>
            <person name="Stajich J.E."/>
            <person name="Kennedy P.G."/>
        </authorList>
    </citation>
    <scope>NUCLEOTIDE SEQUENCE</scope>
    <source>
        <strain evidence="1">S12</strain>
    </source>
</reference>
<dbReference type="AlphaFoldDB" id="A0A9P7AN60"/>
<protein>
    <submittedName>
        <fullName evidence="1">Uncharacterized protein</fullName>
    </submittedName>
</protein>
<dbReference type="EMBL" id="JABBWE010000035">
    <property type="protein sequence ID" value="KAG1792673.1"/>
    <property type="molecule type" value="Genomic_DNA"/>
</dbReference>
<gene>
    <name evidence="1" type="ORF">HD556DRAFT_1444346</name>
</gene>
<dbReference type="Proteomes" id="UP000719766">
    <property type="component" value="Unassembled WGS sequence"/>
</dbReference>
<keyword evidence="2" id="KW-1185">Reference proteome</keyword>
<dbReference type="GeneID" id="64600533"/>